<dbReference type="InterPro" id="IPR007842">
    <property type="entry name" value="HEPN_dom"/>
</dbReference>
<name>A0ABT1E8V7_9FIRM</name>
<dbReference type="Gene3D" id="1.20.120.330">
    <property type="entry name" value="Nucleotidyltransferases domain 2"/>
    <property type="match status" value="1"/>
</dbReference>
<evidence type="ECO:0000256" key="1">
    <source>
        <dbReference type="ARBA" id="ARBA00038248"/>
    </source>
</evidence>
<reference evidence="3 4" key="1">
    <citation type="journal article" date="2022" name="Genome Biol. Evol.">
        <title>Host diet, physiology and behaviors set the stage for Lachnospiraceae cladogenesis.</title>
        <authorList>
            <person name="Vera-Ponce De Leon A."/>
            <person name="Schneider M."/>
            <person name="Jahnes B.C."/>
            <person name="Sadowski V."/>
            <person name="Camuy-Velez L.A."/>
            <person name="Duan J."/>
            <person name="Sabree Z.L."/>
        </authorList>
    </citation>
    <scope>NUCLEOTIDE SEQUENCE [LARGE SCALE GENOMIC DNA]</scope>
    <source>
        <strain evidence="3 4">PAL113</strain>
    </source>
</reference>
<dbReference type="Proteomes" id="UP001523566">
    <property type="component" value="Unassembled WGS sequence"/>
</dbReference>
<accession>A0ABT1E8V7</accession>
<sequence>MMQHKEEGTRKDLVGYRITTAKSDLKSAILLCDAKEYRGANNRAYYAIYHAISAIHAMSGDAYKRHKDALANFNKKYVKSEIFPRALGRKVAQAAEIRHASDYDDFYIATKVEAQEQIETAKEVINSIEDYCTKKYLE</sequence>
<evidence type="ECO:0000259" key="2">
    <source>
        <dbReference type="Pfam" id="PF05168"/>
    </source>
</evidence>
<evidence type="ECO:0000313" key="3">
    <source>
        <dbReference type="EMBL" id="MCP1102248.1"/>
    </source>
</evidence>
<dbReference type="Pfam" id="PF05168">
    <property type="entry name" value="HEPN"/>
    <property type="match status" value="1"/>
</dbReference>
<dbReference type="EMBL" id="JAMZFW010000009">
    <property type="protein sequence ID" value="MCP1102248.1"/>
    <property type="molecule type" value="Genomic_DNA"/>
</dbReference>
<evidence type="ECO:0000313" key="4">
    <source>
        <dbReference type="Proteomes" id="UP001523566"/>
    </source>
</evidence>
<comment type="caution">
    <text evidence="3">The sequence shown here is derived from an EMBL/GenBank/DDBJ whole genome shotgun (WGS) entry which is preliminary data.</text>
</comment>
<feature type="domain" description="HEPN" evidence="2">
    <location>
        <begin position="17"/>
        <end position="130"/>
    </location>
</feature>
<gene>
    <name evidence="3" type="ORF">NK125_07485</name>
</gene>
<dbReference type="PANTHER" id="PTHR36565">
    <property type="entry name" value="UPF0332 PROTEIN TM_1000"/>
    <property type="match status" value="1"/>
</dbReference>
<dbReference type="RefSeq" id="WP_262066036.1">
    <property type="nucleotide sequence ID" value="NZ_JAMXOD010000009.1"/>
</dbReference>
<dbReference type="InterPro" id="IPR052226">
    <property type="entry name" value="UPF0332_toxin"/>
</dbReference>
<proteinExistence type="inferred from homology"/>
<dbReference type="PANTHER" id="PTHR36565:SF1">
    <property type="entry name" value="UPF0332 PROTEIN TM_1000"/>
    <property type="match status" value="1"/>
</dbReference>
<organism evidence="3 4">
    <name type="scientific">Aequitasia blattaphilus</name>
    <dbReference type="NCBI Taxonomy" id="2949332"/>
    <lineage>
        <taxon>Bacteria</taxon>
        <taxon>Bacillati</taxon>
        <taxon>Bacillota</taxon>
        <taxon>Clostridia</taxon>
        <taxon>Lachnospirales</taxon>
        <taxon>Lachnospiraceae</taxon>
        <taxon>Aequitasia</taxon>
    </lineage>
</organism>
<keyword evidence="4" id="KW-1185">Reference proteome</keyword>
<protein>
    <submittedName>
        <fullName evidence="3">HEPN domain-containing protein</fullName>
    </submittedName>
</protein>
<comment type="similarity">
    <text evidence="1">Belongs to the UPF0332 family.</text>
</comment>